<dbReference type="RefSeq" id="WP_191845039.1">
    <property type="nucleotide sequence ID" value="NZ_BMUO01000001.1"/>
</dbReference>
<dbReference type="Proteomes" id="UP001353952">
    <property type="component" value="Unassembled WGS sequence"/>
</dbReference>
<protein>
    <submittedName>
        <fullName evidence="1">Uncharacterized protein</fullName>
    </submittedName>
</protein>
<comment type="caution">
    <text evidence="1">The sequence shown here is derived from an EMBL/GenBank/DDBJ whole genome shotgun (WGS) entry which is preliminary data.</text>
</comment>
<proteinExistence type="predicted"/>
<keyword evidence="2" id="KW-1185">Reference proteome</keyword>
<evidence type="ECO:0000313" key="2">
    <source>
        <dbReference type="Proteomes" id="UP001353952"/>
    </source>
</evidence>
<accession>A0ABU6MCR3</accession>
<gene>
    <name evidence="1" type="ORF">RFN57_37635</name>
</gene>
<evidence type="ECO:0000313" key="1">
    <source>
        <dbReference type="EMBL" id="MEC7057969.1"/>
    </source>
</evidence>
<sequence length="154" mass="16718">MTDTACGAGHSWARCSFNTEERLERLYAVTSGWPWLVDRAHRLHAGLGDADRVLSKLAGMLTDLSEARAFVGATGVQSDAALAAGYRALDKQFQGSTADTEDVVTAAIAYETSGDEEEARWVFACLDAMQVFDREEDGRLRLEPLLQKCLSTGG</sequence>
<dbReference type="EMBL" id="JAYXNZ010000002">
    <property type="protein sequence ID" value="MEC7057969.1"/>
    <property type="molecule type" value="Genomic_DNA"/>
</dbReference>
<name>A0ABU6MCR3_9ACTN</name>
<reference evidence="1 2" key="1">
    <citation type="submission" date="2024-01" db="EMBL/GenBank/DDBJ databases">
        <title>Genome analysis.</title>
        <authorList>
            <person name="Zhang K."/>
        </authorList>
    </citation>
    <scope>NUCLEOTIDE SEQUENCE [LARGE SCALE GENOMIC DNA]</scope>
    <source>
        <strain evidence="1 2">CGMCC 4.1753</strain>
    </source>
</reference>
<organism evidence="1 2">
    <name type="scientific">Streptomyces violaceochromogenes</name>
    <dbReference type="NCBI Taxonomy" id="67377"/>
    <lineage>
        <taxon>Bacteria</taxon>
        <taxon>Bacillati</taxon>
        <taxon>Actinomycetota</taxon>
        <taxon>Actinomycetes</taxon>
        <taxon>Kitasatosporales</taxon>
        <taxon>Streptomycetaceae</taxon>
        <taxon>Streptomyces</taxon>
    </lineage>
</organism>